<evidence type="ECO:0000313" key="2">
    <source>
        <dbReference type="EMBL" id="GEK79379.1"/>
    </source>
</evidence>
<dbReference type="GO" id="GO:0016747">
    <property type="term" value="F:acyltransferase activity, transferring groups other than amino-acyl groups"/>
    <property type="evidence" value="ECO:0007669"/>
    <property type="project" value="InterPro"/>
</dbReference>
<keyword evidence="3" id="KW-1185">Reference proteome</keyword>
<accession>A0AA87URB1</accession>
<dbReference type="Pfam" id="PF00583">
    <property type="entry name" value="Acetyltransf_1"/>
    <property type="match status" value="1"/>
</dbReference>
<evidence type="ECO:0000313" key="3">
    <source>
        <dbReference type="Proteomes" id="UP000321749"/>
    </source>
</evidence>
<dbReference type="RefSeq" id="WP_146792762.1">
    <property type="nucleotide sequence ID" value="NZ_BJUU01000003.1"/>
</dbReference>
<organism evidence="2 3">
    <name type="scientific">Agrococcus baldri</name>
    <dbReference type="NCBI Taxonomy" id="153730"/>
    <lineage>
        <taxon>Bacteria</taxon>
        <taxon>Bacillati</taxon>
        <taxon>Actinomycetota</taxon>
        <taxon>Actinomycetes</taxon>
        <taxon>Micrococcales</taxon>
        <taxon>Microbacteriaceae</taxon>
        <taxon>Agrococcus</taxon>
    </lineage>
</organism>
<gene>
    <name evidence="2" type="ORF">ABA31_07300</name>
</gene>
<dbReference type="EMBL" id="BJUU01000003">
    <property type="protein sequence ID" value="GEK79379.1"/>
    <property type="molecule type" value="Genomic_DNA"/>
</dbReference>
<feature type="domain" description="N-acetyltransferase" evidence="1">
    <location>
        <begin position="154"/>
        <end position="292"/>
    </location>
</feature>
<dbReference type="Proteomes" id="UP000321749">
    <property type="component" value="Unassembled WGS sequence"/>
</dbReference>
<dbReference type="InterPro" id="IPR016181">
    <property type="entry name" value="Acyl_CoA_acyltransferase"/>
</dbReference>
<dbReference type="AlphaFoldDB" id="A0AA87URB1"/>
<proteinExistence type="predicted"/>
<reference evidence="2 3" key="1">
    <citation type="submission" date="2019-07" db="EMBL/GenBank/DDBJ databases">
        <title>Whole genome shotgun sequence of Agrococcus baldri NBRC 103055.</title>
        <authorList>
            <person name="Hosoyama A."/>
            <person name="Uohara A."/>
            <person name="Ohji S."/>
            <person name="Ichikawa N."/>
        </authorList>
    </citation>
    <scope>NUCLEOTIDE SEQUENCE [LARGE SCALE GENOMIC DNA]</scope>
    <source>
        <strain evidence="2 3">NBRC 103055</strain>
    </source>
</reference>
<dbReference type="Gene3D" id="3.40.630.30">
    <property type="match status" value="1"/>
</dbReference>
<protein>
    <recommendedName>
        <fullName evidence="1">N-acetyltransferase domain-containing protein</fullName>
    </recommendedName>
</protein>
<comment type="caution">
    <text evidence="2">The sequence shown here is derived from an EMBL/GenBank/DDBJ whole genome shotgun (WGS) entry which is preliminary data.</text>
</comment>
<sequence>MVIELSVPDLDGVRAATAALASWQRSGEALQLHPGDIGWFWRLGGARVSDAVRTWRADGAIAAVGLLDGADVLRVTTAPALRQDAALAAAMAEDISLPERGVLPAGAANVEVPSGARLDAALADAGWKVGEGWTPLERDLAAPVEPAGARLRIVVVDGSDAGLVTAWAAVQRSAFDTAAAVDERWYAMAEGAPFADARCLLGLDGDEPAAGIIAWSAGEGRPGILEPMGVHAEHRGRGHARAITLAAAAALRELGASSAQVCTESERTAAVATYRSAGFAAMPERFDRTRAA</sequence>
<name>A0AA87URB1_9MICO</name>
<dbReference type="SUPFAM" id="SSF55729">
    <property type="entry name" value="Acyl-CoA N-acyltransferases (Nat)"/>
    <property type="match status" value="1"/>
</dbReference>
<dbReference type="PROSITE" id="PS51186">
    <property type="entry name" value="GNAT"/>
    <property type="match status" value="1"/>
</dbReference>
<dbReference type="InterPro" id="IPR000182">
    <property type="entry name" value="GNAT_dom"/>
</dbReference>
<evidence type="ECO:0000259" key="1">
    <source>
        <dbReference type="PROSITE" id="PS51186"/>
    </source>
</evidence>